<evidence type="ECO:0000313" key="2">
    <source>
        <dbReference type="Proteomes" id="UP000322184"/>
    </source>
</evidence>
<dbReference type="EMBL" id="VTUW01000087">
    <property type="protein sequence ID" value="KAA1174069.1"/>
    <property type="molecule type" value="Genomic_DNA"/>
</dbReference>
<dbReference type="Proteomes" id="UP000322184">
    <property type="component" value="Unassembled WGS sequence"/>
</dbReference>
<reference evidence="1 2" key="1">
    <citation type="submission" date="2019-09" db="EMBL/GenBank/DDBJ databases">
        <title>Whole genome sequence of Photorhabdus heterorhabditis strain ETL (Enterobacteriales: Enterobacteriaceae) a bacterial symbiont of Heterorhabditis zealandica strain ETL (Rhabditida: Heterorhabditidae).</title>
        <authorList>
            <person name="Lulamba T.E."/>
            <person name="Serepa-Dlamini M.H."/>
        </authorList>
    </citation>
    <scope>NUCLEOTIDE SEQUENCE [LARGE SCALE GENOMIC DNA]</scope>
    <source>
        <strain evidence="1 2">ETL</strain>
    </source>
</reference>
<name>A0A5B0VJJ2_9GAMM</name>
<protein>
    <submittedName>
        <fullName evidence="1">Uncharacterized protein</fullName>
    </submittedName>
</protein>
<proteinExistence type="predicted"/>
<comment type="caution">
    <text evidence="1">The sequence shown here is derived from an EMBL/GenBank/DDBJ whole genome shotgun (WGS) entry which is preliminary data.</text>
</comment>
<organism evidence="1 2">
    <name type="scientific">Photorhabdus heterorhabditis</name>
    <dbReference type="NCBI Taxonomy" id="880156"/>
    <lineage>
        <taxon>Bacteria</taxon>
        <taxon>Pseudomonadati</taxon>
        <taxon>Pseudomonadota</taxon>
        <taxon>Gammaproteobacteria</taxon>
        <taxon>Enterobacterales</taxon>
        <taxon>Morganellaceae</taxon>
        <taxon>Photorhabdus</taxon>
    </lineage>
</organism>
<evidence type="ECO:0000313" key="1">
    <source>
        <dbReference type="EMBL" id="KAA1174069.1"/>
    </source>
</evidence>
<accession>A0A5B0VJJ2</accession>
<gene>
    <name evidence="1" type="ORF">F0L16_21115</name>
</gene>
<dbReference type="AlphaFoldDB" id="A0A5B0VJJ2"/>
<sequence length="61" mass="7052">MMIPQRQSWMMMVRWNEVATVDVSGMAEQANVILLLGGFITFRFGHSESVTLFLFPFLRTI</sequence>